<evidence type="ECO:0000313" key="2">
    <source>
        <dbReference type="EMBL" id="KFE36614.1"/>
    </source>
</evidence>
<keyword evidence="3" id="KW-1185">Reference proteome</keyword>
<reference evidence="3" key="1">
    <citation type="submission" date="2013-04" db="EMBL/GenBank/DDBJ databases">
        <title>Thioclava sp. 13D2W-2 Genome Sequencing.</title>
        <authorList>
            <person name="Lai Q."/>
            <person name="Li G."/>
            <person name="Shao Z."/>
        </authorList>
    </citation>
    <scope>NUCLEOTIDE SEQUENCE [LARGE SCALE GENOMIC DNA]</scope>
    <source>
        <strain evidence="3">13D2W-2</strain>
    </source>
</reference>
<name>A0A085U0W7_9RHOB</name>
<comment type="caution">
    <text evidence="2">The sequence shown here is derived from an EMBL/GenBank/DDBJ whole genome shotgun (WGS) entry which is preliminary data.</text>
</comment>
<reference evidence="2 3" key="2">
    <citation type="journal article" date="2015" name="Antonie Van Leeuwenhoek">
        <title>Thioclava indica sp. nov., isolated from surface seawater of the Indian Ocean.</title>
        <authorList>
            <person name="Liu Y."/>
            <person name="Lai Q."/>
            <person name="Du J."/>
            <person name="Xu H."/>
            <person name="Jiang L."/>
            <person name="Shao Z."/>
        </authorList>
    </citation>
    <scope>NUCLEOTIDE SEQUENCE [LARGE SCALE GENOMIC DNA]</scope>
    <source>
        <strain evidence="2 3">13D2W-2</strain>
    </source>
</reference>
<organism evidence="2 3">
    <name type="scientific">Thioclava atlantica</name>
    <dbReference type="NCBI Taxonomy" id="1317124"/>
    <lineage>
        <taxon>Bacteria</taxon>
        <taxon>Pseudomonadati</taxon>
        <taxon>Pseudomonadota</taxon>
        <taxon>Alphaproteobacteria</taxon>
        <taxon>Rhodobacterales</taxon>
        <taxon>Paracoccaceae</taxon>
        <taxon>Thioclava</taxon>
    </lineage>
</organism>
<evidence type="ECO:0000313" key="3">
    <source>
        <dbReference type="Proteomes" id="UP000028607"/>
    </source>
</evidence>
<proteinExistence type="predicted"/>
<protein>
    <submittedName>
        <fullName evidence="2">Uncharacterized protein</fullName>
    </submittedName>
</protein>
<evidence type="ECO:0000256" key="1">
    <source>
        <dbReference type="SAM" id="MobiDB-lite"/>
    </source>
</evidence>
<dbReference type="AlphaFoldDB" id="A0A085U0W7"/>
<sequence>MAIVVIAFIFRDPLKGLLRNIKNLTVGNNRAEFIPQQRGNSGALEDSLPGEQQSNRDLPILEENLTPAQREIRDSVRKEIEDHPENARLEILIAAVAKERLLRHFASAYSNIFGSQIRALELLNQRGGQVSLLEAREEYAKLQKEITELASLPFEGYIRYLTDFRLVDVDAECIRLTHIGRDFIIWLNAIGANKNKPL</sequence>
<accession>A0A085U0W7</accession>
<gene>
    <name evidence="2" type="ORF">DW2_00610</name>
</gene>
<dbReference type="Proteomes" id="UP000028607">
    <property type="component" value="Unassembled WGS sequence"/>
</dbReference>
<feature type="region of interest" description="Disordered" evidence="1">
    <location>
        <begin position="36"/>
        <end position="57"/>
    </location>
</feature>
<dbReference type="STRING" id="1317124.DW2_00610"/>
<dbReference type="eggNOG" id="ENOG502ZQTI">
    <property type="taxonomic scope" value="Bacteria"/>
</dbReference>
<dbReference type="EMBL" id="AQRC01000001">
    <property type="protein sequence ID" value="KFE36614.1"/>
    <property type="molecule type" value="Genomic_DNA"/>
</dbReference>